<name>A0AAW4L624_9BACT</name>
<dbReference type="InterPro" id="IPR045584">
    <property type="entry name" value="Pilin-like"/>
</dbReference>
<dbReference type="AlphaFoldDB" id="A0AAW4L624"/>
<keyword evidence="1" id="KW-0472">Membrane</keyword>
<reference evidence="2 3" key="1">
    <citation type="submission" date="2021-05" db="EMBL/GenBank/DDBJ databases">
        <title>The draft genome of Geobacter pelophilus DSM 12255.</title>
        <authorList>
            <person name="Xu Z."/>
            <person name="Masuda Y."/>
            <person name="Itoh H."/>
            <person name="Senoo K."/>
        </authorList>
    </citation>
    <scope>NUCLEOTIDE SEQUENCE [LARGE SCALE GENOMIC DNA]</scope>
    <source>
        <strain evidence="2 3">DSM 12255</strain>
    </source>
</reference>
<organism evidence="2 3">
    <name type="scientific">Geoanaerobacter pelophilus</name>
    <dbReference type="NCBI Taxonomy" id="60036"/>
    <lineage>
        <taxon>Bacteria</taxon>
        <taxon>Pseudomonadati</taxon>
        <taxon>Thermodesulfobacteriota</taxon>
        <taxon>Desulfuromonadia</taxon>
        <taxon>Geobacterales</taxon>
        <taxon>Geobacteraceae</taxon>
        <taxon>Geoanaerobacter</taxon>
    </lineage>
</organism>
<comment type="caution">
    <text evidence="2">The sequence shown here is derived from an EMBL/GenBank/DDBJ whole genome shotgun (WGS) entry which is preliminary data.</text>
</comment>
<sequence>MIRHIFLSYNKSSGGESGFTLVELITVIAIMGVLLSIATINFRHYRVKSGIENQTREMYADINSARIDSIHTKKRHAVILNTNSYALKNFTTNEPTTAGRTLVTRAIPNAITKEGGTTYANEMILFDIRGFTDFGTTLVVNPLGNEASQNCIVVSASRINMGRVASDNTCQF</sequence>
<dbReference type="RefSeq" id="WP_214172399.1">
    <property type="nucleotide sequence ID" value="NZ_JAHCVJ010000006.1"/>
</dbReference>
<accession>A0AAW4L624</accession>
<evidence type="ECO:0000256" key="1">
    <source>
        <dbReference type="SAM" id="Phobius"/>
    </source>
</evidence>
<protein>
    <submittedName>
        <fullName evidence="2">Prepilin-type N-terminal cleavage/methylation domain-containing protein</fullName>
    </submittedName>
</protein>
<dbReference type="SUPFAM" id="SSF54523">
    <property type="entry name" value="Pili subunits"/>
    <property type="match status" value="1"/>
</dbReference>
<evidence type="ECO:0000313" key="2">
    <source>
        <dbReference type="EMBL" id="MBT0665627.1"/>
    </source>
</evidence>
<dbReference type="NCBIfam" id="TIGR02532">
    <property type="entry name" value="IV_pilin_GFxxxE"/>
    <property type="match status" value="1"/>
</dbReference>
<keyword evidence="3" id="KW-1185">Reference proteome</keyword>
<dbReference type="Proteomes" id="UP000811899">
    <property type="component" value="Unassembled WGS sequence"/>
</dbReference>
<dbReference type="Pfam" id="PF07963">
    <property type="entry name" value="N_methyl"/>
    <property type="match status" value="1"/>
</dbReference>
<proteinExistence type="predicted"/>
<dbReference type="Gene3D" id="3.30.700.10">
    <property type="entry name" value="Glycoprotein, Type 4 Pilin"/>
    <property type="match status" value="1"/>
</dbReference>
<dbReference type="PROSITE" id="PS00409">
    <property type="entry name" value="PROKAR_NTER_METHYL"/>
    <property type="match status" value="1"/>
</dbReference>
<keyword evidence="1" id="KW-1133">Transmembrane helix</keyword>
<keyword evidence="1" id="KW-0812">Transmembrane</keyword>
<feature type="transmembrane region" description="Helical" evidence="1">
    <location>
        <begin position="20"/>
        <end position="42"/>
    </location>
</feature>
<dbReference type="InterPro" id="IPR012902">
    <property type="entry name" value="N_methyl_site"/>
</dbReference>
<evidence type="ECO:0000313" key="3">
    <source>
        <dbReference type="Proteomes" id="UP000811899"/>
    </source>
</evidence>
<gene>
    <name evidence="2" type="ORF">KI809_15060</name>
</gene>
<dbReference type="EMBL" id="JAHCVJ010000006">
    <property type="protein sequence ID" value="MBT0665627.1"/>
    <property type="molecule type" value="Genomic_DNA"/>
</dbReference>